<dbReference type="GO" id="GO:0051793">
    <property type="term" value="P:medium-chain fatty acid catabolic process"/>
    <property type="evidence" value="ECO:0007669"/>
    <property type="project" value="TreeGrafter"/>
</dbReference>
<dbReference type="PIRSF" id="PIRSF005211">
    <property type="entry name" value="Ab_hydro_YheT"/>
    <property type="match status" value="1"/>
</dbReference>
<dbReference type="AlphaFoldDB" id="A0AAD7JWJ9"/>
<dbReference type="InterPro" id="IPR029058">
    <property type="entry name" value="AB_hydrolase_fold"/>
</dbReference>
<comment type="similarity">
    <text evidence="1">Belongs to the AB hydrolase superfamily. AB hydrolase 4 family.</text>
</comment>
<reference evidence="4" key="1">
    <citation type="submission" date="2023-03" db="EMBL/GenBank/DDBJ databases">
        <title>Massive genome expansion in bonnet fungi (Mycena s.s.) driven by repeated elements and novel gene families across ecological guilds.</title>
        <authorList>
            <consortium name="Lawrence Berkeley National Laboratory"/>
            <person name="Harder C.B."/>
            <person name="Miyauchi S."/>
            <person name="Viragh M."/>
            <person name="Kuo A."/>
            <person name="Thoen E."/>
            <person name="Andreopoulos B."/>
            <person name="Lu D."/>
            <person name="Skrede I."/>
            <person name="Drula E."/>
            <person name="Henrissat B."/>
            <person name="Morin E."/>
            <person name="Kohler A."/>
            <person name="Barry K."/>
            <person name="LaButti K."/>
            <person name="Morin E."/>
            <person name="Salamov A."/>
            <person name="Lipzen A."/>
            <person name="Mereny Z."/>
            <person name="Hegedus B."/>
            <person name="Baldrian P."/>
            <person name="Stursova M."/>
            <person name="Weitz H."/>
            <person name="Taylor A."/>
            <person name="Grigoriev I.V."/>
            <person name="Nagy L.G."/>
            <person name="Martin F."/>
            <person name="Kauserud H."/>
        </authorList>
    </citation>
    <scope>NUCLEOTIDE SEQUENCE</scope>
    <source>
        <strain evidence="4">CBHHK182m</strain>
    </source>
</reference>
<name>A0AAD7JWJ9_9AGAR</name>
<dbReference type="SUPFAM" id="SSF53474">
    <property type="entry name" value="alpha/beta-Hydrolases"/>
    <property type="match status" value="1"/>
</dbReference>
<dbReference type="InterPro" id="IPR012020">
    <property type="entry name" value="ABHD4"/>
</dbReference>
<feature type="domain" description="AB hydrolase-1" evidence="3">
    <location>
        <begin position="113"/>
        <end position="344"/>
    </location>
</feature>
<accession>A0AAD7JWJ9</accession>
<feature type="active site" description="Charge relay system" evidence="2">
    <location>
        <position position="341"/>
    </location>
</feature>
<keyword evidence="4" id="KW-0378">Hydrolase</keyword>
<proteinExistence type="inferred from homology"/>
<sequence>MGWSKLSTPTFPIIHFPRETLRLEVRKGDSRTETETSTLQELVQSRCTSLFSPYRPTWWLFNGHAQTLFCVLGDFSTTDQVWYFRQHVLLSDGGTLGLDFVPHTNFMVGDDTPIIVVQHGLTGGSHEPYVRAILAPACAPVEKGGLGYRAVVVNFRGCSGVPITSPKFYTAGHTDDLRQALMFLADKYPRAPLLGLGFSIGANIMARYLAEEGSQSLLSSACVVACPWDLAQSTVGMLESLMGRHIYLRSMGSNVRALIKHHYRPLALDQPDHPIAAAVHRFLAVKNPTIADFDDTLTRFVGGDPPTFPFPSLLSYYSWASSGHVVQDIQVPFLAINSSDDPVIRYVPWNDGGNKFVITALTNKGGHLGWFETSRKRWTTRPVLEWLQLVGRDLVHNQIRRDGLSLYTDDAGYVRMVGEDKLGCKAVGKGGIINGNRPERNLFQGL</sequence>
<dbReference type="GO" id="GO:0008126">
    <property type="term" value="F:acetylesterase activity"/>
    <property type="evidence" value="ECO:0007669"/>
    <property type="project" value="TreeGrafter"/>
</dbReference>
<keyword evidence="5" id="KW-1185">Reference proteome</keyword>
<protein>
    <submittedName>
        <fullName evidence="4">Alpha/Beta hydrolase protein</fullName>
    </submittedName>
</protein>
<dbReference type="GO" id="GO:0051792">
    <property type="term" value="P:medium-chain fatty acid biosynthetic process"/>
    <property type="evidence" value="ECO:0007669"/>
    <property type="project" value="TreeGrafter"/>
</dbReference>
<dbReference type="EMBL" id="JARKIB010000013">
    <property type="protein sequence ID" value="KAJ7773342.1"/>
    <property type="molecule type" value="Genomic_DNA"/>
</dbReference>
<dbReference type="InterPro" id="IPR000073">
    <property type="entry name" value="AB_hydrolase_1"/>
</dbReference>
<dbReference type="Pfam" id="PF00561">
    <property type="entry name" value="Abhydrolase_1"/>
    <property type="match status" value="1"/>
</dbReference>
<feature type="active site" description="Charge relay system" evidence="2">
    <location>
        <position position="199"/>
    </location>
</feature>
<dbReference type="PANTHER" id="PTHR10794">
    <property type="entry name" value="ABHYDROLASE DOMAIN-CONTAINING PROTEIN"/>
    <property type="match status" value="1"/>
</dbReference>
<organism evidence="4 5">
    <name type="scientific">Mycena metata</name>
    <dbReference type="NCBI Taxonomy" id="1033252"/>
    <lineage>
        <taxon>Eukaryota</taxon>
        <taxon>Fungi</taxon>
        <taxon>Dikarya</taxon>
        <taxon>Basidiomycota</taxon>
        <taxon>Agaricomycotina</taxon>
        <taxon>Agaricomycetes</taxon>
        <taxon>Agaricomycetidae</taxon>
        <taxon>Agaricales</taxon>
        <taxon>Marasmiineae</taxon>
        <taxon>Mycenaceae</taxon>
        <taxon>Mycena</taxon>
    </lineage>
</organism>
<dbReference type="PANTHER" id="PTHR10794:SF63">
    <property type="entry name" value="ALPHA_BETA HYDROLASE 1, ISOFORM A"/>
    <property type="match status" value="1"/>
</dbReference>
<evidence type="ECO:0000256" key="2">
    <source>
        <dbReference type="PIRSR" id="PIRSR005211-1"/>
    </source>
</evidence>
<dbReference type="Proteomes" id="UP001215598">
    <property type="component" value="Unassembled WGS sequence"/>
</dbReference>
<gene>
    <name evidence="4" type="ORF">B0H16DRAFT_146519</name>
</gene>
<feature type="active site" description="Charge relay system" evidence="2">
    <location>
        <position position="367"/>
    </location>
</feature>
<evidence type="ECO:0000313" key="4">
    <source>
        <dbReference type="EMBL" id="KAJ7773342.1"/>
    </source>
</evidence>
<evidence type="ECO:0000313" key="5">
    <source>
        <dbReference type="Proteomes" id="UP001215598"/>
    </source>
</evidence>
<comment type="caution">
    <text evidence="4">The sequence shown here is derived from an EMBL/GenBank/DDBJ whole genome shotgun (WGS) entry which is preliminary data.</text>
</comment>
<evidence type="ECO:0000259" key="3">
    <source>
        <dbReference type="Pfam" id="PF00561"/>
    </source>
</evidence>
<evidence type="ECO:0000256" key="1">
    <source>
        <dbReference type="ARBA" id="ARBA00010884"/>
    </source>
</evidence>
<dbReference type="GO" id="GO:0047372">
    <property type="term" value="F:monoacylglycerol lipase activity"/>
    <property type="evidence" value="ECO:0007669"/>
    <property type="project" value="TreeGrafter"/>
</dbReference>
<dbReference type="Gene3D" id="3.40.50.1820">
    <property type="entry name" value="alpha/beta hydrolase"/>
    <property type="match status" value="1"/>
</dbReference>
<dbReference type="InterPro" id="IPR050960">
    <property type="entry name" value="AB_hydrolase_4_sf"/>
</dbReference>